<keyword evidence="2" id="KW-1185">Reference proteome</keyword>
<name>A0AAN9LU25_CANGL</name>
<dbReference type="EMBL" id="JAYMYQ010000004">
    <property type="protein sequence ID" value="KAK7339548.1"/>
    <property type="molecule type" value="Genomic_DNA"/>
</dbReference>
<comment type="caution">
    <text evidence="1">The sequence shown here is derived from an EMBL/GenBank/DDBJ whole genome shotgun (WGS) entry which is preliminary data.</text>
</comment>
<accession>A0AAN9LU25</accession>
<gene>
    <name evidence="1" type="ORF">VNO77_20222</name>
</gene>
<dbReference type="AlphaFoldDB" id="A0AAN9LU25"/>
<evidence type="ECO:0000313" key="1">
    <source>
        <dbReference type="EMBL" id="KAK7339548.1"/>
    </source>
</evidence>
<evidence type="ECO:0000313" key="2">
    <source>
        <dbReference type="Proteomes" id="UP001367508"/>
    </source>
</evidence>
<organism evidence="1 2">
    <name type="scientific">Canavalia gladiata</name>
    <name type="common">Sword bean</name>
    <name type="synonym">Dolichos gladiatus</name>
    <dbReference type="NCBI Taxonomy" id="3824"/>
    <lineage>
        <taxon>Eukaryota</taxon>
        <taxon>Viridiplantae</taxon>
        <taxon>Streptophyta</taxon>
        <taxon>Embryophyta</taxon>
        <taxon>Tracheophyta</taxon>
        <taxon>Spermatophyta</taxon>
        <taxon>Magnoliopsida</taxon>
        <taxon>eudicotyledons</taxon>
        <taxon>Gunneridae</taxon>
        <taxon>Pentapetalae</taxon>
        <taxon>rosids</taxon>
        <taxon>fabids</taxon>
        <taxon>Fabales</taxon>
        <taxon>Fabaceae</taxon>
        <taxon>Papilionoideae</taxon>
        <taxon>50 kb inversion clade</taxon>
        <taxon>NPAAA clade</taxon>
        <taxon>indigoferoid/millettioid clade</taxon>
        <taxon>Phaseoleae</taxon>
        <taxon>Canavalia</taxon>
    </lineage>
</organism>
<reference evidence="1 2" key="1">
    <citation type="submission" date="2024-01" db="EMBL/GenBank/DDBJ databases">
        <title>The genomes of 5 underutilized Papilionoideae crops provide insights into root nodulation and disease resistanc.</title>
        <authorList>
            <person name="Jiang F."/>
        </authorList>
    </citation>
    <scope>NUCLEOTIDE SEQUENCE [LARGE SCALE GENOMIC DNA]</scope>
    <source>
        <strain evidence="1">LVBAO_FW01</strain>
        <tissue evidence="1">Leaves</tissue>
    </source>
</reference>
<dbReference type="Proteomes" id="UP001367508">
    <property type="component" value="Unassembled WGS sequence"/>
</dbReference>
<proteinExistence type="predicted"/>
<protein>
    <submittedName>
        <fullName evidence="1">Uncharacterized protein</fullName>
    </submittedName>
</protein>
<sequence length="164" mass="18176">MLKSVAKLMDKIFVDTLIGCKSVANLRHINWLQSEYVLASVPPGVKLHPNTPQSVEPFVIPHLLTKLVLLLALVGMGSLKAANLEVKVPYMVNNRTSLGRTTHPVRCDFNMLKWLVRLKPMQEVPGSIPHVKLFVLCSLICQFIGIGQQSNGYANWAALGAMLY</sequence>